<dbReference type="InterPro" id="IPR016053">
    <property type="entry name" value="Haem_Oase-like"/>
</dbReference>
<gene>
    <name evidence="6" type="ORF">OSIN01602_LOCUS8202</name>
</gene>
<sequence length="271" mass="30802">MTEMALTNRMVRYTKEQHNKSDKQVNAKLALVLTSPALYGEALSLFEPIYAKIEHLLLNDGACCDHPQLRKVAPLLAKLQRTSSFRADMAFYMSADHRAQIDEIRGAGRPIELAKYLKRLNDLAEKDPVAILSYVFHMYSAIFAGGFILKRIVSKAMGLPRESKEGLQTFCLDESCSDSPKRLTRELKRILNEEIELSEEEARRCIEEGLEVFRLNDALVATVQGTDAWKNAKYDFCKRWIARPLVAAAGFAIVTYYVWRISGQNDIIVKH</sequence>
<evidence type="ECO:0000256" key="5">
    <source>
        <dbReference type="SAM" id="Phobius"/>
    </source>
</evidence>
<evidence type="ECO:0000313" key="6">
    <source>
        <dbReference type="EMBL" id="CAD9335555.1"/>
    </source>
</evidence>
<keyword evidence="4" id="KW-0175">Coiled coil</keyword>
<organism evidence="6">
    <name type="scientific">Trieres chinensis</name>
    <name type="common">Marine centric diatom</name>
    <name type="synonym">Odontella sinensis</name>
    <dbReference type="NCBI Taxonomy" id="1514140"/>
    <lineage>
        <taxon>Eukaryota</taxon>
        <taxon>Sar</taxon>
        <taxon>Stramenopiles</taxon>
        <taxon>Ochrophyta</taxon>
        <taxon>Bacillariophyta</taxon>
        <taxon>Mediophyceae</taxon>
        <taxon>Biddulphiophycidae</taxon>
        <taxon>Eupodiscales</taxon>
        <taxon>Parodontellaceae</taxon>
        <taxon>Trieres</taxon>
    </lineage>
</organism>
<accession>A0A7S1ZDX0</accession>
<dbReference type="InterPro" id="IPR016084">
    <property type="entry name" value="Haem_Oase-like_multi-hlx"/>
</dbReference>
<feature type="coiled-coil region" evidence="4">
    <location>
        <begin position="181"/>
        <end position="208"/>
    </location>
</feature>
<dbReference type="CDD" id="cd19165">
    <property type="entry name" value="HemeO"/>
    <property type="match status" value="1"/>
</dbReference>
<reference evidence="6" key="1">
    <citation type="submission" date="2021-01" db="EMBL/GenBank/DDBJ databases">
        <authorList>
            <person name="Corre E."/>
            <person name="Pelletier E."/>
            <person name="Niang G."/>
            <person name="Scheremetjew M."/>
            <person name="Finn R."/>
            <person name="Kale V."/>
            <person name="Holt S."/>
            <person name="Cochrane G."/>
            <person name="Meng A."/>
            <person name="Brown T."/>
            <person name="Cohen L."/>
        </authorList>
    </citation>
    <scope>NUCLEOTIDE SEQUENCE</scope>
    <source>
        <strain evidence="6">Grunow 1884</strain>
    </source>
</reference>
<evidence type="ECO:0000256" key="1">
    <source>
        <dbReference type="ARBA" id="ARBA00022617"/>
    </source>
</evidence>
<name>A0A7S1ZDX0_TRICV</name>
<keyword evidence="2" id="KW-0479">Metal-binding</keyword>
<evidence type="ECO:0008006" key="7">
    <source>
        <dbReference type="Google" id="ProtNLM"/>
    </source>
</evidence>
<keyword evidence="1" id="KW-0349">Heme</keyword>
<dbReference type="GO" id="GO:0006788">
    <property type="term" value="P:heme oxidation"/>
    <property type="evidence" value="ECO:0007669"/>
    <property type="project" value="InterPro"/>
</dbReference>
<dbReference type="GO" id="GO:0004392">
    <property type="term" value="F:heme oxygenase (decyclizing) activity"/>
    <property type="evidence" value="ECO:0007669"/>
    <property type="project" value="InterPro"/>
</dbReference>
<keyword evidence="3" id="KW-0408">Iron</keyword>
<dbReference type="EMBL" id="HBGO01014523">
    <property type="protein sequence ID" value="CAD9335555.1"/>
    <property type="molecule type" value="Transcribed_RNA"/>
</dbReference>
<evidence type="ECO:0000256" key="4">
    <source>
        <dbReference type="SAM" id="Coils"/>
    </source>
</evidence>
<protein>
    <recommendedName>
        <fullName evidence="7">Heme oxygenase</fullName>
    </recommendedName>
</protein>
<dbReference type="PANTHER" id="PTHR10720:SF0">
    <property type="entry name" value="HEME OXYGENASE"/>
    <property type="match status" value="1"/>
</dbReference>
<keyword evidence="5" id="KW-0472">Membrane</keyword>
<keyword evidence="5" id="KW-1133">Transmembrane helix</keyword>
<feature type="transmembrane region" description="Helical" evidence="5">
    <location>
        <begin position="129"/>
        <end position="149"/>
    </location>
</feature>
<dbReference type="InterPro" id="IPR002051">
    <property type="entry name" value="Haem_Oase"/>
</dbReference>
<dbReference type="Gene3D" id="1.20.910.10">
    <property type="entry name" value="Heme oxygenase-like"/>
    <property type="match status" value="1"/>
</dbReference>
<dbReference type="PANTHER" id="PTHR10720">
    <property type="entry name" value="HEME OXYGENASE"/>
    <property type="match status" value="1"/>
</dbReference>
<evidence type="ECO:0000256" key="3">
    <source>
        <dbReference type="ARBA" id="ARBA00023004"/>
    </source>
</evidence>
<dbReference type="GO" id="GO:0046872">
    <property type="term" value="F:metal ion binding"/>
    <property type="evidence" value="ECO:0007669"/>
    <property type="project" value="UniProtKB-KW"/>
</dbReference>
<keyword evidence="5" id="KW-0812">Transmembrane</keyword>
<dbReference type="SUPFAM" id="SSF48613">
    <property type="entry name" value="Heme oxygenase-like"/>
    <property type="match status" value="1"/>
</dbReference>
<proteinExistence type="predicted"/>
<dbReference type="Pfam" id="PF01126">
    <property type="entry name" value="Heme_oxygenase"/>
    <property type="match status" value="1"/>
</dbReference>
<evidence type="ECO:0000256" key="2">
    <source>
        <dbReference type="ARBA" id="ARBA00022723"/>
    </source>
</evidence>
<dbReference type="AlphaFoldDB" id="A0A7S1ZDX0"/>
<feature type="transmembrane region" description="Helical" evidence="5">
    <location>
        <begin position="240"/>
        <end position="259"/>
    </location>
</feature>